<evidence type="ECO:0000256" key="1">
    <source>
        <dbReference type="ARBA" id="ARBA00004651"/>
    </source>
</evidence>
<evidence type="ECO:0000256" key="6">
    <source>
        <dbReference type="SAM" id="Phobius"/>
    </source>
</evidence>
<evidence type="ECO:0000313" key="8">
    <source>
        <dbReference type="Proteomes" id="UP000182373"/>
    </source>
</evidence>
<dbReference type="RefSeq" id="WP_072572696.1">
    <property type="nucleotide sequence ID" value="NZ_CP018191.1"/>
</dbReference>
<reference evidence="8" key="1">
    <citation type="submission" date="2016-11" db="EMBL/GenBank/DDBJ databases">
        <title>Comparative genomic and phenotypic analysis of Granulibacter bethesdensis clinical isolates from patients with chronic granulomatous disease.</title>
        <authorList>
            <person name="Zarember K.A."/>
            <person name="Porcella S.F."/>
            <person name="Chu J."/>
            <person name="Ding L."/>
            <person name="Dahlstrom E."/>
            <person name="Barbian K."/>
            <person name="Martens C."/>
            <person name="Sykora L."/>
            <person name="Kramer S."/>
            <person name="Pettinato A.M."/>
            <person name="Hong H."/>
            <person name="Wald G."/>
            <person name="Berg L.J."/>
            <person name="Rogge L.S."/>
            <person name="Greenberg D.E."/>
            <person name="Falcone E.L."/>
            <person name="Neves J.F."/>
            <person name="Simoes M.J."/>
            <person name="Casal M."/>
            <person name="Rodriguez-Lopez F.C."/>
            <person name="Zelazny A."/>
            <person name="Gallin J.I."/>
            <person name="Holland S.M."/>
        </authorList>
    </citation>
    <scope>NUCLEOTIDE SEQUENCE [LARGE SCALE GENOMIC DNA]</scope>
    <source>
        <strain evidence="8">NIH9.1</strain>
    </source>
</reference>
<evidence type="ECO:0000313" key="7">
    <source>
        <dbReference type="EMBL" id="APH54721.1"/>
    </source>
</evidence>
<dbReference type="EMBL" id="CP018191">
    <property type="protein sequence ID" value="APH54721.1"/>
    <property type="molecule type" value="Genomic_DNA"/>
</dbReference>
<dbReference type="Proteomes" id="UP000182373">
    <property type="component" value="Chromosome"/>
</dbReference>
<feature type="transmembrane region" description="Helical" evidence="6">
    <location>
        <begin position="32"/>
        <end position="59"/>
    </location>
</feature>
<keyword evidence="4 6" id="KW-1133">Transmembrane helix</keyword>
<dbReference type="GO" id="GO:0005886">
    <property type="term" value="C:plasma membrane"/>
    <property type="evidence" value="ECO:0007669"/>
    <property type="project" value="UniProtKB-SubCell"/>
</dbReference>
<organism evidence="7 8">
    <name type="scientific">Granulibacter bethesdensis</name>
    <dbReference type="NCBI Taxonomy" id="364410"/>
    <lineage>
        <taxon>Bacteria</taxon>
        <taxon>Pseudomonadati</taxon>
        <taxon>Pseudomonadota</taxon>
        <taxon>Alphaproteobacteria</taxon>
        <taxon>Acetobacterales</taxon>
        <taxon>Acetobacteraceae</taxon>
        <taxon>Granulibacter</taxon>
    </lineage>
</organism>
<evidence type="ECO:0000256" key="5">
    <source>
        <dbReference type="ARBA" id="ARBA00023136"/>
    </source>
</evidence>
<evidence type="ECO:0000256" key="4">
    <source>
        <dbReference type="ARBA" id="ARBA00022989"/>
    </source>
</evidence>
<protein>
    <submittedName>
        <fullName evidence="7">Membrane associated protein</fullName>
    </submittedName>
</protein>
<evidence type="ECO:0000256" key="3">
    <source>
        <dbReference type="ARBA" id="ARBA00022692"/>
    </source>
</evidence>
<sequence length="165" mass="18428">MSGQPTSSRLPSTRFSSSRWVTRLFDLFEDGVMLILTIVIVLLAALSLWRLVASLVVMLAEHGLNPSDPQVLQRIFGMIFTVLIALEFKHSLLRIGDGRDRPAIRIRSVILIGMLTTVRKFIIMDIKDTGMVEMLSLSAAILCLGIVYWLVRDPAPPLPGDRSRI</sequence>
<keyword evidence="5 6" id="KW-0472">Membrane</keyword>
<dbReference type="AlphaFoldDB" id="A0AAC9K7D7"/>
<feature type="transmembrane region" description="Helical" evidence="6">
    <location>
        <begin position="134"/>
        <end position="151"/>
    </location>
</feature>
<proteinExistence type="predicted"/>
<gene>
    <name evidence="7" type="ORF">GbCGDNIH9_1421</name>
</gene>
<keyword evidence="2" id="KW-1003">Cell membrane</keyword>
<comment type="subcellular location">
    <subcellularLocation>
        <location evidence="1">Cell membrane</location>
        <topology evidence="1">Multi-pass membrane protein</topology>
    </subcellularLocation>
</comment>
<accession>A0AAC9K7D7</accession>
<dbReference type="Pfam" id="PF06146">
    <property type="entry name" value="PsiE"/>
    <property type="match status" value="1"/>
</dbReference>
<keyword evidence="3 6" id="KW-0812">Transmembrane</keyword>
<evidence type="ECO:0000256" key="2">
    <source>
        <dbReference type="ARBA" id="ARBA00022475"/>
    </source>
</evidence>
<dbReference type="InterPro" id="IPR020948">
    <property type="entry name" value="P_starv_induced_PsiE-like"/>
</dbReference>
<name>A0AAC9K7D7_9PROT</name>